<dbReference type="STRING" id="497964.CfE428DRAFT_3888"/>
<reference evidence="5 6" key="1">
    <citation type="journal article" date="2011" name="J. Bacteriol.">
        <title>Genome sequence of Chthoniobacter flavus Ellin428, an aerobic heterotrophic soil bacterium.</title>
        <authorList>
            <person name="Kant R."/>
            <person name="van Passel M.W."/>
            <person name="Palva A."/>
            <person name="Lucas S."/>
            <person name="Lapidus A."/>
            <person name="Glavina Del Rio T."/>
            <person name="Dalin E."/>
            <person name="Tice H."/>
            <person name="Bruce D."/>
            <person name="Goodwin L."/>
            <person name="Pitluck S."/>
            <person name="Larimer F.W."/>
            <person name="Land M.L."/>
            <person name="Hauser L."/>
            <person name="Sangwan P."/>
            <person name="de Vos W.M."/>
            <person name="Janssen P.H."/>
            <person name="Smidt H."/>
        </authorList>
    </citation>
    <scope>NUCLEOTIDE SEQUENCE [LARGE SCALE GENOMIC DNA]</scope>
    <source>
        <strain evidence="5 6">Ellin428</strain>
    </source>
</reference>
<dbReference type="InterPro" id="IPR018228">
    <property type="entry name" value="DNase_TatD-rel_CS"/>
</dbReference>
<dbReference type="PANTHER" id="PTHR46124:SF2">
    <property type="entry name" value="D-AMINOACYL-TRNA DEACYLASE"/>
    <property type="match status" value="1"/>
</dbReference>
<dbReference type="PANTHER" id="PTHR46124">
    <property type="entry name" value="D-AMINOACYL-TRNA DEACYLASE"/>
    <property type="match status" value="1"/>
</dbReference>
<dbReference type="PROSITE" id="PS01137">
    <property type="entry name" value="TATD_1"/>
    <property type="match status" value="1"/>
</dbReference>
<feature type="binding site" evidence="4">
    <location>
        <position position="92"/>
    </location>
    <ligand>
        <name>a divalent metal cation</name>
        <dbReference type="ChEBI" id="CHEBI:60240"/>
        <label>1</label>
    </ligand>
</feature>
<feature type="binding site" evidence="4">
    <location>
        <position position="167"/>
    </location>
    <ligand>
        <name>a divalent metal cation</name>
        <dbReference type="ChEBI" id="CHEBI:60240"/>
        <label>2</label>
    </ligand>
</feature>
<dbReference type="eggNOG" id="COG0084">
    <property type="taxonomic scope" value="Bacteria"/>
</dbReference>
<dbReference type="GO" id="GO:0046872">
    <property type="term" value="F:metal ion binding"/>
    <property type="evidence" value="ECO:0007669"/>
    <property type="project" value="UniProtKB-KW"/>
</dbReference>
<dbReference type="Pfam" id="PF01026">
    <property type="entry name" value="TatD_DNase"/>
    <property type="match status" value="1"/>
</dbReference>
<evidence type="ECO:0000256" key="4">
    <source>
        <dbReference type="PIRSR" id="PIRSR005902-1"/>
    </source>
</evidence>
<evidence type="ECO:0000313" key="5">
    <source>
        <dbReference type="EMBL" id="EDY18503.1"/>
    </source>
</evidence>
<dbReference type="InParanoid" id="B4D4Q0"/>
<feature type="binding site" evidence="4">
    <location>
        <position position="217"/>
    </location>
    <ligand>
        <name>a divalent metal cation</name>
        <dbReference type="ChEBI" id="CHEBI:60240"/>
        <label>1</label>
    </ligand>
</feature>
<evidence type="ECO:0000256" key="1">
    <source>
        <dbReference type="ARBA" id="ARBA00009275"/>
    </source>
</evidence>
<proteinExistence type="inferred from homology"/>
<dbReference type="GO" id="GO:0004536">
    <property type="term" value="F:DNA nuclease activity"/>
    <property type="evidence" value="ECO:0007669"/>
    <property type="project" value="InterPro"/>
</dbReference>
<dbReference type="InterPro" id="IPR032466">
    <property type="entry name" value="Metal_Hydrolase"/>
</dbReference>
<organism evidence="5 6">
    <name type="scientific">Chthoniobacter flavus Ellin428</name>
    <dbReference type="NCBI Taxonomy" id="497964"/>
    <lineage>
        <taxon>Bacteria</taxon>
        <taxon>Pseudomonadati</taxon>
        <taxon>Verrucomicrobiota</taxon>
        <taxon>Spartobacteria</taxon>
        <taxon>Chthoniobacterales</taxon>
        <taxon>Chthoniobacteraceae</taxon>
        <taxon>Chthoniobacter</taxon>
    </lineage>
</organism>
<keyword evidence="3 5" id="KW-0378">Hydrolase</keyword>
<dbReference type="PIRSF" id="PIRSF005902">
    <property type="entry name" value="DNase_TatD"/>
    <property type="match status" value="1"/>
</dbReference>
<dbReference type="InterPro" id="IPR001130">
    <property type="entry name" value="TatD-like"/>
</dbReference>
<evidence type="ECO:0000256" key="3">
    <source>
        <dbReference type="ARBA" id="ARBA00022801"/>
    </source>
</evidence>
<dbReference type="Gene3D" id="3.20.20.140">
    <property type="entry name" value="Metal-dependent hydrolases"/>
    <property type="match status" value="1"/>
</dbReference>
<dbReference type="Proteomes" id="UP000005824">
    <property type="component" value="Unassembled WGS sequence"/>
</dbReference>
<evidence type="ECO:0000313" key="6">
    <source>
        <dbReference type="Proteomes" id="UP000005824"/>
    </source>
</evidence>
<feature type="binding site" evidence="4">
    <location>
        <position position="8"/>
    </location>
    <ligand>
        <name>a divalent metal cation</name>
        <dbReference type="ChEBI" id="CHEBI:60240"/>
        <label>1</label>
    </ligand>
</feature>
<keyword evidence="6" id="KW-1185">Reference proteome</keyword>
<dbReference type="CDD" id="cd01310">
    <property type="entry name" value="TatD_DNAse"/>
    <property type="match status" value="1"/>
</dbReference>
<sequence>MLFDTHAHLDFPDFENDLDALLARAEAAGVTRINTIGTTIEGSRQAVALAEKYSQVYAVVGVHPNSADEAGDHCIDELRQIAQNPRVVAIGEAGLDYYRLPGKQAPDDPTAAERDRAIKAKQATVFQQQLDLAVELGLNIVIHERDAWDDTLAVLRPYTGKLRAVYHCFGKSPAHARVLLELGHMMSFTGIVTFKNAAEAQDTARQIPPESFMFETDCPFLAPVPYRGKRCEPAYTRQTAEYVALLRGESFAALAERTSRNATAFFRYPN</sequence>
<dbReference type="GO" id="GO:0016788">
    <property type="term" value="F:hydrolase activity, acting on ester bonds"/>
    <property type="evidence" value="ECO:0007669"/>
    <property type="project" value="InterPro"/>
</dbReference>
<comment type="caution">
    <text evidence="5">The sequence shown here is derived from an EMBL/GenBank/DDBJ whole genome shotgun (WGS) entry which is preliminary data.</text>
</comment>
<feature type="binding site" evidence="4">
    <location>
        <position position="6"/>
    </location>
    <ligand>
        <name>a divalent metal cation</name>
        <dbReference type="ChEBI" id="CHEBI:60240"/>
        <label>1</label>
    </ligand>
</feature>
<keyword evidence="2 4" id="KW-0479">Metal-binding</keyword>
<dbReference type="EMBL" id="ABVL01000012">
    <property type="protein sequence ID" value="EDY18503.1"/>
    <property type="molecule type" value="Genomic_DNA"/>
</dbReference>
<name>B4D4Q0_9BACT</name>
<gene>
    <name evidence="5" type="ORF">CfE428DRAFT_3888</name>
</gene>
<dbReference type="FunFam" id="3.20.20.140:FF:000005">
    <property type="entry name" value="TatD family hydrolase"/>
    <property type="match status" value="1"/>
</dbReference>
<protein>
    <submittedName>
        <fullName evidence="5">Hydrolase, TatD family</fullName>
    </submittedName>
</protein>
<dbReference type="AlphaFoldDB" id="B4D4Q0"/>
<dbReference type="NCBIfam" id="TIGR00010">
    <property type="entry name" value="YchF/TatD family DNA exonuclease"/>
    <property type="match status" value="1"/>
</dbReference>
<dbReference type="SUPFAM" id="SSF51556">
    <property type="entry name" value="Metallo-dependent hydrolases"/>
    <property type="match status" value="1"/>
</dbReference>
<evidence type="ECO:0000256" key="2">
    <source>
        <dbReference type="ARBA" id="ARBA00022723"/>
    </source>
</evidence>
<feature type="binding site" evidence="4">
    <location>
        <position position="143"/>
    </location>
    <ligand>
        <name>a divalent metal cation</name>
        <dbReference type="ChEBI" id="CHEBI:60240"/>
        <label>2</label>
    </ligand>
</feature>
<dbReference type="GO" id="GO:0005829">
    <property type="term" value="C:cytosol"/>
    <property type="evidence" value="ECO:0007669"/>
    <property type="project" value="TreeGrafter"/>
</dbReference>
<accession>B4D4Q0</accession>
<dbReference type="FunCoup" id="B4D4Q0">
    <property type="interactions" value="471"/>
</dbReference>
<comment type="similarity">
    <text evidence="1">Belongs to the metallo-dependent hydrolases superfamily. TatD-type hydrolase family.</text>
</comment>
<dbReference type="RefSeq" id="WP_006981213.1">
    <property type="nucleotide sequence ID" value="NZ_ABVL01000012.1"/>
</dbReference>
<dbReference type="InterPro" id="IPR015991">
    <property type="entry name" value="TatD/YcfH-like"/>
</dbReference>